<dbReference type="Proteomes" id="UP000277582">
    <property type="component" value="Unassembled WGS sequence"/>
</dbReference>
<accession>A0A3R9RTX5</accession>
<reference evidence="1 2" key="1">
    <citation type="submission" date="2018-10" db="EMBL/GenBank/DDBJ databases">
        <title>Co-occurring genomic capacity for anaerobic methane metabolism and dissimilatory sulfite reduction discovered in the Korarchaeota.</title>
        <authorList>
            <person name="Mckay L.J."/>
            <person name="Dlakic M."/>
            <person name="Fields M.W."/>
            <person name="Delmont T.O."/>
            <person name="Eren A.M."/>
            <person name="Jay Z.J."/>
            <person name="Klingelsmith K.B."/>
            <person name="Rusch D.B."/>
            <person name="Inskeep W.P."/>
        </authorList>
    </citation>
    <scope>NUCLEOTIDE SEQUENCE [LARGE SCALE GENOMIC DNA]</scope>
    <source>
        <strain evidence="1 2">MDKW</strain>
    </source>
</reference>
<keyword evidence="2" id="KW-1185">Reference proteome</keyword>
<protein>
    <submittedName>
        <fullName evidence="1">Uncharacterized protein</fullName>
    </submittedName>
</protein>
<comment type="caution">
    <text evidence="1">The sequence shown here is derived from an EMBL/GenBank/DDBJ whole genome shotgun (WGS) entry which is preliminary data.</text>
</comment>
<proteinExistence type="predicted"/>
<dbReference type="EMBL" id="RCOS01000014">
    <property type="protein sequence ID" value="RSN78661.1"/>
    <property type="molecule type" value="Genomic_DNA"/>
</dbReference>
<evidence type="ECO:0000313" key="1">
    <source>
        <dbReference type="EMBL" id="RSN78661.1"/>
    </source>
</evidence>
<evidence type="ECO:0000313" key="2">
    <source>
        <dbReference type="Proteomes" id="UP000277582"/>
    </source>
</evidence>
<sequence length="199" mass="21844">MSVAFMALLLISPMQSAAFMLMIYPPAVPQTAGTTLYIPLHVIVPPYETLPVGSVEVRITGPDGYSLSCKLPLKDGETVTCKDTKVEAVFRGPITYGTPPAGMGYWYSYEKVKVVVGWGYGYGYTGYGYAGYTYPIYGEETRIVGHETSAGFYPSTERAGFLQWILYWSSPSKPGDYTIYLIVTVNGNTFVKTATVRLS</sequence>
<dbReference type="AlphaFoldDB" id="A0A3R9RTX5"/>
<gene>
    <name evidence="1" type="ORF">D6D85_00720</name>
</gene>
<name>A0A3R9RTX5_9CREN</name>
<organism evidence="1 2">
    <name type="scientific">Candidatus Methanodesulfokora washburnensis</name>
    <dbReference type="NCBI Taxonomy" id="2478471"/>
    <lineage>
        <taxon>Archaea</taxon>
        <taxon>Thermoproteota</taxon>
        <taxon>Candidatus Korarchaeia</taxon>
        <taxon>Candidatus Korarchaeia incertae sedis</taxon>
        <taxon>Candidatus Methanodesulfokora</taxon>
    </lineage>
</organism>